<evidence type="ECO:0000313" key="3">
    <source>
        <dbReference type="EMBL" id="EHK25087.1"/>
    </source>
</evidence>
<dbReference type="PANTHER" id="PTHR31001:SF91">
    <property type="entry name" value="ZN(II)2CYS6 TRANSCRIPTION FACTOR (EUROFUNG)"/>
    <property type="match status" value="1"/>
</dbReference>
<comment type="subcellular location">
    <subcellularLocation>
        <location evidence="1">Nucleus</location>
    </subcellularLocation>
</comment>
<dbReference type="CDD" id="cd12148">
    <property type="entry name" value="fungal_TF_MHR"/>
    <property type="match status" value="1"/>
</dbReference>
<keyword evidence="4" id="KW-1185">Reference proteome</keyword>
<dbReference type="AlphaFoldDB" id="G9MKA9"/>
<dbReference type="GeneID" id="25793124"/>
<dbReference type="InParanoid" id="G9MKA9"/>
<dbReference type="InterPro" id="IPR050613">
    <property type="entry name" value="Sec_Metabolite_Reg"/>
</dbReference>
<dbReference type="HOGENOM" id="CLU_004083_3_0_1"/>
<reference evidence="3 4" key="1">
    <citation type="journal article" date="2011" name="Genome Biol.">
        <title>Comparative genome sequence analysis underscores mycoparasitism as the ancestral life style of Trichoderma.</title>
        <authorList>
            <person name="Kubicek C.P."/>
            <person name="Herrera-Estrella A."/>
            <person name="Seidl-Seiboth V."/>
            <person name="Martinez D.A."/>
            <person name="Druzhinina I.S."/>
            <person name="Thon M."/>
            <person name="Zeilinger S."/>
            <person name="Casas-Flores S."/>
            <person name="Horwitz B.A."/>
            <person name="Mukherjee P.K."/>
            <person name="Mukherjee M."/>
            <person name="Kredics L."/>
            <person name="Alcaraz L.D."/>
            <person name="Aerts A."/>
            <person name="Antal Z."/>
            <person name="Atanasova L."/>
            <person name="Cervantes-Badillo M.G."/>
            <person name="Challacombe J."/>
            <person name="Chertkov O."/>
            <person name="McCluskey K."/>
            <person name="Coulpier F."/>
            <person name="Deshpande N."/>
            <person name="von Doehren H."/>
            <person name="Ebbole D.J."/>
            <person name="Esquivel-Naranjo E.U."/>
            <person name="Fekete E."/>
            <person name="Flipphi M."/>
            <person name="Glaser F."/>
            <person name="Gomez-Rodriguez E.Y."/>
            <person name="Gruber S."/>
            <person name="Han C."/>
            <person name="Henrissat B."/>
            <person name="Hermosa R."/>
            <person name="Hernandez-Onate M."/>
            <person name="Karaffa L."/>
            <person name="Kosti I."/>
            <person name="Le Crom S."/>
            <person name="Lindquist E."/>
            <person name="Lucas S."/>
            <person name="Luebeck M."/>
            <person name="Luebeck P.S."/>
            <person name="Margeot A."/>
            <person name="Metz B."/>
            <person name="Misra M."/>
            <person name="Nevalainen H."/>
            <person name="Omann M."/>
            <person name="Packer N."/>
            <person name="Perrone G."/>
            <person name="Uresti-Rivera E.E."/>
            <person name="Salamov A."/>
            <person name="Schmoll M."/>
            <person name="Seiboth B."/>
            <person name="Shapiro H."/>
            <person name="Sukno S."/>
            <person name="Tamayo-Ramos J.A."/>
            <person name="Tisch D."/>
            <person name="Wiest A."/>
            <person name="Wilkinson H.H."/>
            <person name="Zhang M."/>
            <person name="Coutinho P.M."/>
            <person name="Kenerley C.M."/>
            <person name="Monte E."/>
            <person name="Baker S.E."/>
            <person name="Grigoriev I.V."/>
        </authorList>
    </citation>
    <scope>NUCLEOTIDE SEQUENCE [LARGE SCALE GENOMIC DNA]</scope>
    <source>
        <strain evidence="4">Gv29-8 / FGSC 10586</strain>
    </source>
</reference>
<dbReference type="GO" id="GO:0005634">
    <property type="term" value="C:nucleus"/>
    <property type="evidence" value="ECO:0007669"/>
    <property type="project" value="UniProtKB-SubCell"/>
</dbReference>
<dbReference type="RefSeq" id="XP_013959302.1">
    <property type="nucleotide sequence ID" value="XM_014103827.1"/>
</dbReference>
<dbReference type="STRING" id="413071.G9MKA9"/>
<evidence type="ECO:0000256" key="2">
    <source>
        <dbReference type="ARBA" id="ARBA00023242"/>
    </source>
</evidence>
<proteinExistence type="predicted"/>
<protein>
    <submittedName>
        <fullName evidence="3">Uncharacterized protein</fullName>
    </submittedName>
</protein>
<dbReference type="eggNOG" id="ENOG502SI6K">
    <property type="taxonomic scope" value="Eukaryota"/>
</dbReference>
<evidence type="ECO:0000256" key="1">
    <source>
        <dbReference type="ARBA" id="ARBA00004123"/>
    </source>
</evidence>
<accession>G9MKA9</accession>
<dbReference type="VEuPathDB" id="FungiDB:TRIVIDRAFT_32761"/>
<gene>
    <name evidence="3" type="ORF">TRIVIDRAFT_32761</name>
</gene>
<organism evidence="3 4">
    <name type="scientific">Hypocrea virens (strain Gv29-8 / FGSC 10586)</name>
    <name type="common">Gliocladium virens</name>
    <name type="synonym">Trichoderma virens</name>
    <dbReference type="NCBI Taxonomy" id="413071"/>
    <lineage>
        <taxon>Eukaryota</taxon>
        <taxon>Fungi</taxon>
        <taxon>Dikarya</taxon>
        <taxon>Ascomycota</taxon>
        <taxon>Pezizomycotina</taxon>
        <taxon>Sordariomycetes</taxon>
        <taxon>Hypocreomycetidae</taxon>
        <taxon>Hypocreales</taxon>
        <taxon>Hypocreaceae</taxon>
        <taxon>Trichoderma</taxon>
    </lineage>
</organism>
<dbReference type="PANTHER" id="PTHR31001">
    <property type="entry name" value="UNCHARACTERIZED TRANSCRIPTIONAL REGULATORY PROTEIN"/>
    <property type="match status" value="1"/>
</dbReference>
<sequence length="416" mass="47540">MKLSLHLDIPGMRPFDLEMRRRLWWQICTLDVRIAEDFGGEPFILEPSLHAELPLNINDTSLDPDISELPSPQPGRSEMLFSLVRFEVSNFARRIAFSDRFCQSNGYPMLNEEQKCQSVDQFRERIEKQYLSYCHKAVPLDYITVKSSRLILAKLKLAACKPRANQNHGIPLRANYRKACEEVLEHVHVLRRYSKGRRWLWLFQTYVEWDVLAYLLLDICISLSLPPSSEPLTVPWDVIDESYNHWKNSPDVYRDRRWANIEKLRSQALFVIEKAQNTTPAPQTNPSCSAQRQSNAMLGTTVAVQQQYETSPDATSSQRTATTAESIQTPLYLEPMESNAQTQQSRIINLQISESNNSADQAPQMWTLAEAASAEEVQVPADTTDLPGAGTVCEWSSYLIERYWEVAGQGYDSSNA</sequence>
<dbReference type="EMBL" id="ABDF02000003">
    <property type="protein sequence ID" value="EHK25087.1"/>
    <property type="molecule type" value="Genomic_DNA"/>
</dbReference>
<evidence type="ECO:0000313" key="4">
    <source>
        <dbReference type="Proteomes" id="UP000007115"/>
    </source>
</evidence>
<dbReference type="Proteomes" id="UP000007115">
    <property type="component" value="Unassembled WGS sequence"/>
</dbReference>
<name>G9MKA9_HYPVG</name>
<dbReference type="OMA" id="FQTYVEW"/>
<comment type="caution">
    <text evidence="3">The sequence shown here is derived from an EMBL/GenBank/DDBJ whole genome shotgun (WGS) entry which is preliminary data.</text>
</comment>
<keyword evidence="2" id="KW-0539">Nucleus</keyword>
<dbReference type="OrthoDB" id="435881at2759"/>